<dbReference type="GO" id="GO:0071040">
    <property type="term" value="P:nuclear polyadenylation-dependent antisense transcript catabolic process"/>
    <property type="evidence" value="ECO:0007669"/>
    <property type="project" value="TreeGrafter"/>
</dbReference>
<dbReference type="SMART" id="SM00341">
    <property type="entry name" value="HRDC"/>
    <property type="match status" value="1"/>
</dbReference>
<dbReference type="InterPro" id="IPR045092">
    <property type="entry name" value="Rrp6-like"/>
</dbReference>
<dbReference type="InterPro" id="IPR010997">
    <property type="entry name" value="HRDC-like_sf"/>
</dbReference>
<dbReference type="Proteomes" id="UP001146120">
    <property type="component" value="Unassembled WGS sequence"/>
</dbReference>
<feature type="region of interest" description="Disordered" evidence="9">
    <location>
        <begin position="538"/>
        <end position="567"/>
    </location>
</feature>
<dbReference type="AlphaFoldDB" id="A0AAV2ZHC3"/>
<dbReference type="PANTHER" id="PTHR12124:SF47">
    <property type="entry name" value="EXOSOME COMPONENT 10"/>
    <property type="match status" value="1"/>
</dbReference>
<keyword evidence="6" id="KW-0269">Exonuclease</keyword>
<keyword evidence="3" id="KW-0540">Nuclease</keyword>
<dbReference type="InterPro" id="IPR012337">
    <property type="entry name" value="RNaseH-like_sf"/>
</dbReference>
<comment type="subcellular location">
    <subcellularLocation>
        <location evidence="1">Nucleus</location>
    </subcellularLocation>
</comment>
<dbReference type="FunFam" id="1.10.150.80:FF:000001">
    <property type="entry name" value="Putative exosome component 10"/>
    <property type="match status" value="1"/>
</dbReference>
<keyword evidence="2" id="KW-0698">rRNA processing</keyword>
<keyword evidence="7" id="KW-0539">Nucleus</keyword>
<dbReference type="Gene3D" id="1.10.150.80">
    <property type="entry name" value="HRDC domain"/>
    <property type="match status" value="1"/>
</dbReference>
<dbReference type="GO" id="GO:0071038">
    <property type="term" value="P:TRAMP-dependent tRNA surveillance pathway"/>
    <property type="evidence" value="ECO:0007669"/>
    <property type="project" value="TreeGrafter"/>
</dbReference>
<dbReference type="InterPro" id="IPR002121">
    <property type="entry name" value="HRDC_dom"/>
</dbReference>
<dbReference type="Pfam" id="PF01612">
    <property type="entry name" value="DNA_pol_A_exo1"/>
    <property type="match status" value="1"/>
</dbReference>
<dbReference type="GO" id="GO:0000166">
    <property type="term" value="F:nucleotide binding"/>
    <property type="evidence" value="ECO:0007669"/>
    <property type="project" value="InterPro"/>
</dbReference>
<reference evidence="11" key="2">
    <citation type="journal article" date="2023" name="Microbiol Resour">
        <title>Decontamination and Annotation of the Draft Genome Sequence of the Oomycete Lagenidium giganteum ARSEF 373.</title>
        <authorList>
            <person name="Morgan W.R."/>
            <person name="Tartar A."/>
        </authorList>
    </citation>
    <scope>NUCLEOTIDE SEQUENCE</scope>
    <source>
        <strain evidence="11">ARSEF 373</strain>
    </source>
</reference>
<dbReference type="GO" id="GO:0071051">
    <property type="term" value="P:poly(A)-dependent snoRNA 3'-end processing"/>
    <property type="evidence" value="ECO:0007669"/>
    <property type="project" value="TreeGrafter"/>
</dbReference>
<feature type="region of interest" description="Disordered" evidence="9">
    <location>
        <begin position="741"/>
        <end position="805"/>
    </location>
</feature>
<accession>A0AAV2ZHC3</accession>
<gene>
    <name evidence="11" type="ORF">N0F65_006997</name>
</gene>
<dbReference type="GO" id="GO:0005730">
    <property type="term" value="C:nucleolus"/>
    <property type="evidence" value="ECO:0007669"/>
    <property type="project" value="TreeGrafter"/>
</dbReference>
<comment type="similarity">
    <text evidence="8">Belongs to the exosome component 10/RRP6 family.</text>
</comment>
<name>A0AAV2ZHC3_9STRA</name>
<dbReference type="CDD" id="cd06147">
    <property type="entry name" value="Rrp6p_like_exo"/>
    <property type="match status" value="1"/>
</dbReference>
<dbReference type="Pfam" id="PF00570">
    <property type="entry name" value="HRDC"/>
    <property type="match status" value="1"/>
</dbReference>
<proteinExistence type="inferred from homology"/>
<evidence type="ECO:0000256" key="5">
    <source>
        <dbReference type="ARBA" id="ARBA00022835"/>
    </source>
</evidence>
<evidence type="ECO:0000259" key="10">
    <source>
        <dbReference type="PROSITE" id="PS50967"/>
    </source>
</evidence>
<dbReference type="PANTHER" id="PTHR12124">
    <property type="entry name" value="POLYMYOSITIS/SCLERODERMA AUTOANTIGEN-RELATED"/>
    <property type="match status" value="1"/>
</dbReference>
<evidence type="ECO:0000256" key="7">
    <source>
        <dbReference type="ARBA" id="ARBA00023242"/>
    </source>
</evidence>
<evidence type="ECO:0000313" key="12">
    <source>
        <dbReference type="Proteomes" id="UP001146120"/>
    </source>
</evidence>
<dbReference type="SMART" id="SM00474">
    <property type="entry name" value="35EXOc"/>
    <property type="match status" value="1"/>
</dbReference>
<dbReference type="Pfam" id="PF08066">
    <property type="entry name" value="PMC2NT"/>
    <property type="match status" value="1"/>
</dbReference>
<dbReference type="InterPro" id="IPR044876">
    <property type="entry name" value="HRDC_dom_sf"/>
</dbReference>
<evidence type="ECO:0000256" key="8">
    <source>
        <dbReference type="ARBA" id="ARBA00043957"/>
    </source>
</evidence>
<evidence type="ECO:0000256" key="4">
    <source>
        <dbReference type="ARBA" id="ARBA00022801"/>
    </source>
</evidence>
<dbReference type="GO" id="GO:0000176">
    <property type="term" value="C:nuclear exosome (RNase complex)"/>
    <property type="evidence" value="ECO:0007669"/>
    <property type="project" value="InterPro"/>
</dbReference>
<reference evidence="11" key="1">
    <citation type="submission" date="2022-11" db="EMBL/GenBank/DDBJ databases">
        <authorList>
            <person name="Morgan W.R."/>
            <person name="Tartar A."/>
        </authorList>
    </citation>
    <scope>NUCLEOTIDE SEQUENCE</scope>
    <source>
        <strain evidence="11">ARSEF 373</strain>
    </source>
</reference>
<dbReference type="GO" id="GO:0000467">
    <property type="term" value="P:exonucleolytic trimming to generate mature 3'-end of 5.8S rRNA from tricistronic rRNA transcript (SSU-rRNA, 5.8S rRNA, LSU-rRNA)"/>
    <property type="evidence" value="ECO:0007669"/>
    <property type="project" value="InterPro"/>
</dbReference>
<feature type="compositionally biased region" description="Basic residues" evidence="9">
    <location>
        <begin position="788"/>
        <end position="799"/>
    </location>
</feature>
<comment type="caution">
    <text evidence="11">The sequence shown here is derived from an EMBL/GenBank/DDBJ whole genome shotgun (WGS) entry which is preliminary data.</text>
</comment>
<dbReference type="FunFam" id="3.30.420.10:FF:000059">
    <property type="entry name" value="Exosome complex exonuclease Rrp6"/>
    <property type="match status" value="1"/>
</dbReference>
<dbReference type="GO" id="GO:0071036">
    <property type="term" value="P:nuclear polyadenylation-dependent snoRNA catabolic process"/>
    <property type="evidence" value="ECO:0007669"/>
    <property type="project" value="TreeGrafter"/>
</dbReference>
<dbReference type="SUPFAM" id="SSF47819">
    <property type="entry name" value="HRDC-like"/>
    <property type="match status" value="1"/>
</dbReference>
<dbReference type="SUPFAM" id="SSF53098">
    <property type="entry name" value="Ribonuclease H-like"/>
    <property type="match status" value="1"/>
</dbReference>
<dbReference type="GO" id="GO:0071039">
    <property type="term" value="P:nuclear polyadenylation-dependent CUT catabolic process"/>
    <property type="evidence" value="ECO:0007669"/>
    <property type="project" value="TreeGrafter"/>
</dbReference>
<dbReference type="GO" id="GO:0071037">
    <property type="term" value="P:nuclear polyadenylation-dependent snRNA catabolic process"/>
    <property type="evidence" value="ECO:0007669"/>
    <property type="project" value="TreeGrafter"/>
</dbReference>
<dbReference type="InterPro" id="IPR012588">
    <property type="entry name" value="Exosome-assoc_fac_Rrp6_N"/>
</dbReference>
<dbReference type="GO" id="GO:0000175">
    <property type="term" value="F:3'-5'-RNA exonuclease activity"/>
    <property type="evidence" value="ECO:0007669"/>
    <property type="project" value="InterPro"/>
</dbReference>
<keyword evidence="12" id="KW-1185">Reference proteome</keyword>
<dbReference type="GO" id="GO:0071035">
    <property type="term" value="P:nuclear polyadenylation-dependent rRNA catabolic process"/>
    <property type="evidence" value="ECO:0007669"/>
    <property type="project" value="TreeGrafter"/>
</dbReference>
<keyword evidence="4" id="KW-0378">Hydrolase</keyword>
<dbReference type="InterPro" id="IPR049559">
    <property type="entry name" value="Rrp6p-like_exo"/>
</dbReference>
<evidence type="ECO:0000256" key="3">
    <source>
        <dbReference type="ARBA" id="ARBA00022722"/>
    </source>
</evidence>
<feature type="compositionally biased region" description="Basic and acidic residues" evidence="9">
    <location>
        <begin position="117"/>
        <end position="150"/>
    </location>
</feature>
<evidence type="ECO:0000313" key="11">
    <source>
        <dbReference type="EMBL" id="DBA04995.1"/>
    </source>
</evidence>
<evidence type="ECO:0000256" key="2">
    <source>
        <dbReference type="ARBA" id="ARBA00022552"/>
    </source>
</evidence>
<feature type="domain" description="HRDC" evidence="10">
    <location>
        <begin position="461"/>
        <end position="541"/>
    </location>
</feature>
<feature type="compositionally biased region" description="Basic and acidic residues" evidence="9">
    <location>
        <begin position="741"/>
        <end position="752"/>
    </location>
</feature>
<dbReference type="EMBL" id="DAKRPA010000004">
    <property type="protein sequence ID" value="DBA04995.1"/>
    <property type="molecule type" value="Genomic_DNA"/>
</dbReference>
<dbReference type="GO" id="GO:0003727">
    <property type="term" value="F:single-stranded RNA binding"/>
    <property type="evidence" value="ECO:0007669"/>
    <property type="project" value="TreeGrafter"/>
</dbReference>
<protein>
    <recommendedName>
        <fullName evidence="10">HRDC domain-containing protein</fullName>
    </recommendedName>
</protein>
<evidence type="ECO:0000256" key="9">
    <source>
        <dbReference type="SAM" id="MobiDB-lite"/>
    </source>
</evidence>
<dbReference type="InterPro" id="IPR036397">
    <property type="entry name" value="RNaseH_sf"/>
</dbReference>
<feature type="region of interest" description="Disordered" evidence="9">
    <location>
        <begin position="114"/>
        <end position="168"/>
    </location>
</feature>
<evidence type="ECO:0000256" key="6">
    <source>
        <dbReference type="ARBA" id="ARBA00022839"/>
    </source>
</evidence>
<dbReference type="GO" id="GO:0071044">
    <property type="term" value="P:histone mRNA catabolic process"/>
    <property type="evidence" value="ECO:0007669"/>
    <property type="project" value="TreeGrafter"/>
</dbReference>
<sequence length="805" mass="89666">MDATASKAFVDALYRKVLLSVKASNAIPTEDEDYHYHTRFSRSFASRATATQEHIQGVVWNVVNGDSKNDDDDDDDDAEDAARELFDGPEPHARITDFVDTLLDEASKQLELFKAGGSDRKDAAGLRPLENKPHNFDQEPESRRSRKGGEDATLQQTKGATADQFEERVDNSDAPFVCKLREKPHALEGAPAGGDDDLDDESRGHPYFREVTSLKYLDWQLEASKNPYKKVPVEDASYLWVHTEETLAHMMASLSKSETQVVAIDLEHHSYRSYLGIVCLMQISTATEDFLVDTLALRSKLQVLNHVFCDPAKVKVLHGADMDILWLQRDLGLYIVNMFDTGQAARLLQYPRFSLAYLLKRHCGVDADKQYQLADWRLRPLDRNMIKYAREDTRYLLYIYDQMKQELLGQSDTSRASLLFETLQNSNKLCLQVFKKPEVSEEDCIALSDKLKGTVGIPVLSELQRRVFAELYYWRDRVAREQDESTGFVLPNNVLMKITKYLPTKSDQLFRTCNPVPALVRKYAHELTTMIANEKNRVAAEEAKAASSDGSGTPQKPKRGDADDDDITMESPALANIKQLCEYAGWQSGQRKAKTSSDSSANVTVGLRLSFADVVDDAMEVDETAVTSLERVNELVASTPFMLTENDVVMSGGVVDKQDSTVTQPAEDEVAAVADAIPKSISEIYQMSNRSKKRKKVAAATATKERAEDFMKQIGWANAKSDAAADKKAPTKAFDYGAASEKVKTATKEEPRGKKKGNASKGGYNPFVAVRGGASKSSTTDASEPKGAKKPLKKKHHMPRSATFK</sequence>
<dbReference type="PROSITE" id="PS50967">
    <property type="entry name" value="HRDC"/>
    <property type="match status" value="1"/>
</dbReference>
<organism evidence="11 12">
    <name type="scientific">Lagenidium giganteum</name>
    <dbReference type="NCBI Taxonomy" id="4803"/>
    <lineage>
        <taxon>Eukaryota</taxon>
        <taxon>Sar</taxon>
        <taxon>Stramenopiles</taxon>
        <taxon>Oomycota</taxon>
        <taxon>Peronosporomycetes</taxon>
        <taxon>Pythiales</taxon>
        <taxon>Pythiaceae</taxon>
    </lineage>
</organism>
<keyword evidence="5" id="KW-0271">Exosome</keyword>
<dbReference type="InterPro" id="IPR002562">
    <property type="entry name" value="3'-5'_exonuclease_dom"/>
</dbReference>
<evidence type="ECO:0000256" key="1">
    <source>
        <dbReference type="ARBA" id="ARBA00004123"/>
    </source>
</evidence>
<dbReference type="Gene3D" id="3.30.420.10">
    <property type="entry name" value="Ribonuclease H-like superfamily/Ribonuclease H"/>
    <property type="match status" value="1"/>
</dbReference>